<evidence type="ECO:0000256" key="4">
    <source>
        <dbReference type="ARBA" id="ARBA00022801"/>
    </source>
</evidence>
<dbReference type="RefSeq" id="WP_088519759.1">
    <property type="nucleotide sequence ID" value="NZ_FYDG01000002.1"/>
</dbReference>
<dbReference type="InterPro" id="IPR054613">
    <property type="entry name" value="Peptidase_S78_dom"/>
</dbReference>
<feature type="domain" description="Phage capsid-like C-terminal" evidence="7">
    <location>
        <begin position="270"/>
        <end position="540"/>
    </location>
</feature>
<protein>
    <submittedName>
        <fullName evidence="8">Phage prohead protease, HK97 family/phage major capsid protein, HK97 family,TIGR01554</fullName>
    </submittedName>
</protein>
<dbReference type="InterPro" id="IPR054612">
    <property type="entry name" value="Phage_capsid-like_C"/>
</dbReference>
<evidence type="ECO:0000256" key="3">
    <source>
        <dbReference type="ARBA" id="ARBA00022670"/>
    </source>
</evidence>
<evidence type="ECO:0000256" key="2">
    <source>
        <dbReference type="ARBA" id="ARBA00022612"/>
    </source>
</evidence>
<evidence type="ECO:0000256" key="5">
    <source>
        <dbReference type="SAM" id="Coils"/>
    </source>
</evidence>
<reference evidence="9" key="1">
    <citation type="submission" date="2017-06" db="EMBL/GenBank/DDBJ databases">
        <authorList>
            <person name="Varghese N."/>
            <person name="Submissions S."/>
        </authorList>
    </citation>
    <scope>NUCLEOTIDE SEQUENCE [LARGE SCALE GENOMIC DNA]</scope>
    <source>
        <strain evidence="9">DSM 137</strain>
    </source>
</reference>
<organism evidence="8 9">
    <name type="scientific">Rhodoblastus acidophilus</name>
    <name type="common">Rhodopseudomonas acidophila</name>
    <dbReference type="NCBI Taxonomy" id="1074"/>
    <lineage>
        <taxon>Bacteria</taxon>
        <taxon>Pseudomonadati</taxon>
        <taxon>Pseudomonadota</taxon>
        <taxon>Alphaproteobacteria</taxon>
        <taxon>Hyphomicrobiales</taxon>
        <taxon>Rhodoblastaceae</taxon>
        <taxon>Rhodoblastus</taxon>
    </lineage>
</organism>
<dbReference type="InterPro" id="IPR006433">
    <property type="entry name" value="Prohead_protease"/>
</dbReference>
<dbReference type="Proteomes" id="UP000198418">
    <property type="component" value="Unassembled WGS sequence"/>
</dbReference>
<evidence type="ECO:0000259" key="6">
    <source>
        <dbReference type="Pfam" id="PF04586"/>
    </source>
</evidence>
<keyword evidence="5" id="KW-0175">Coiled coil</keyword>
<evidence type="ECO:0000259" key="7">
    <source>
        <dbReference type="Pfam" id="PF05065"/>
    </source>
</evidence>
<proteinExistence type="predicted"/>
<dbReference type="Gene3D" id="3.30.2400.10">
    <property type="entry name" value="Major capsid protein gp5"/>
    <property type="match status" value="1"/>
</dbReference>
<keyword evidence="2" id="KW-1188">Viral release from host cell</keyword>
<keyword evidence="9" id="KW-1185">Reference proteome</keyword>
<gene>
    <name evidence="8" type="ORF">SAMN06265338_102229</name>
</gene>
<dbReference type="EMBL" id="FYDG01000002">
    <property type="protein sequence ID" value="SNB65486.1"/>
    <property type="molecule type" value="Genomic_DNA"/>
</dbReference>
<dbReference type="NCBIfam" id="TIGR01543">
    <property type="entry name" value="proheadase_HK97"/>
    <property type="match status" value="1"/>
</dbReference>
<accession>A0A212R0H2</accession>
<feature type="coiled-coil region" evidence="5">
    <location>
        <begin position="170"/>
        <end position="214"/>
    </location>
</feature>
<keyword evidence="3 8" id="KW-0645">Protease</keyword>
<evidence type="ECO:0000256" key="1">
    <source>
        <dbReference type="ARBA" id="ARBA00004328"/>
    </source>
</evidence>
<evidence type="ECO:0000313" key="8">
    <source>
        <dbReference type="EMBL" id="SNB65486.1"/>
    </source>
</evidence>
<dbReference type="InterPro" id="IPR024455">
    <property type="entry name" value="Phage_capsid"/>
</dbReference>
<dbReference type="GO" id="GO:0008233">
    <property type="term" value="F:peptidase activity"/>
    <property type="evidence" value="ECO:0007669"/>
    <property type="project" value="UniProtKB-KW"/>
</dbReference>
<dbReference type="OrthoDB" id="9786516at2"/>
<sequence length="543" mass="57740">MTDETKTLALELKWSADAETSGAFEGLAAGYGNVDHGGDVFAPGAFADSLNEHKSAGTRPALLWQHDPAEPIGVIDALTETAAGLSIKGRLAIDTQKGREAYSLAKMGAVSGLSVGYRTKRASRSAKGVREIKSAHLGEVSLVTVPMNDRARLTSVKTAATAKGKSMTDIDTDATELAELKSKIADLEAKGAKVDNIEAELKKALDRADALELKMNRPGAARVSKDELADLQKKSFNAFLRGGVGALGDNERKSLGLEGKSMTVGDPNASVFAPPEFASEIIRNLVQFSPVRTAARVMSIGAAEVKIPRRTGNLTAAWVTETGARSGSDATYDNVTVAPGELACYVDVSNQLLEDSAYDIASEVSYDLGEEFGRAEGAAFVSGDGVNKPKGILTDTNIAKVKAGSTTAITADALVSFFYKLPSPYANNAVWMMNRNTIGVIRNFKDTTGRFLWVDSLQVGAPPQLLGRPVIEAPDMPDIAASALPIVLGDFFQGYRIVDRVSLALLRDPFTQATSGLTRFHARRRVGGQVVKPEAFRTLQMAT</sequence>
<dbReference type="GO" id="GO:0006508">
    <property type="term" value="P:proteolysis"/>
    <property type="evidence" value="ECO:0007669"/>
    <property type="project" value="UniProtKB-KW"/>
</dbReference>
<dbReference type="AlphaFoldDB" id="A0A212R0H2"/>
<name>A0A212R0H2_RHOAC</name>
<dbReference type="Pfam" id="PF05065">
    <property type="entry name" value="Phage_capsid"/>
    <property type="match status" value="1"/>
</dbReference>
<dbReference type="NCBIfam" id="TIGR01554">
    <property type="entry name" value="major_cap_HK97"/>
    <property type="match status" value="1"/>
</dbReference>
<feature type="domain" description="Prohead serine protease" evidence="6">
    <location>
        <begin position="17"/>
        <end position="157"/>
    </location>
</feature>
<keyword evidence="4" id="KW-0378">Hydrolase</keyword>
<dbReference type="Gene3D" id="3.30.2320.10">
    <property type="entry name" value="hypothetical protein PF0899 domain"/>
    <property type="match status" value="1"/>
</dbReference>
<dbReference type="SUPFAM" id="SSF56563">
    <property type="entry name" value="Major capsid protein gp5"/>
    <property type="match status" value="1"/>
</dbReference>
<dbReference type="Pfam" id="PF04586">
    <property type="entry name" value="Peptidase_S78"/>
    <property type="match status" value="1"/>
</dbReference>
<evidence type="ECO:0000313" key="9">
    <source>
        <dbReference type="Proteomes" id="UP000198418"/>
    </source>
</evidence>
<comment type="subcellular location">
    <subcellularLocation>
        <location evidence="1">Virion</location>
    </subcellularLocation>
</comment>